<dbReference type="SMART" id="SM00487">
    <property type="entry name" value="DEXDc"/>
    <property type="match status" value="1"/>
</dbReference>
<dbReference type="Gene3D" id="3.40.50.10810">
    <property type="entry name" value="Tandem AAA-ATPase domain"/>
    <property type="match status" value="1"/>
</dbReference>
<dbReference type="InterPro" id="IPR020838">
    <property type="entry name" value="DBINO"/>
</dbReference>
<evidence type="ECO:0000259" key="12">
    <source>
        <dbReference type="PROSITE" id="PS51413"/>
    </source>
</evidence>
<gene>
    <name evidence="13" type="primary">INO80_2</name>
    <name evidence="13" type="ORF">CHARACLAT_022962</name>
</gene>
<evidence type="ECO:0000256" key="7">
    <source>
        <dbReference type="ARBA" id="ARBA00023242"/>
    </source>
</evidence>
<dbReference type="PROSITE" id="PS51192">
    <property type="entry name" value="HELICASE_ATP_BIND_1"/>
    <property type="match status" value="1"/>
</dbReference>
<keyword evidence="5 8" id="KW-0238">DNA-binding</keyword>
<name>A0ABU7F599_9TELE</name>
<evidence type="ECO:0000259" key="11">
    <source>
        <dbReference type="PROSITE" id="PS51192"/>
    </source>
</evidence>
<evidence type="ECO:0000256" key="9">
    <source>
        <dbReference type="SAM" id="Coils"/>
    </source>
</evidence>
<dbReference type="InterPro" id="IPR038718">
    <property type="entry name" value="SNF2-like_sf"/>
</dbReference>
<dbReference type="GO" id="GO:0004386">
    <property type="term" value="F:helicase activity"/>
    <property type="evidence" value="ECO:0007669"/>
    <property type="project" value="UniProtKB-KW"/>
</dbReference>
<dbReference type="InterPro" id="IPR000330">
    <property type="entry name" value="SNF2_N"/>
</dbReference>
<dbReference type="Proteomes" id="UP001352852">
    <property type="component" value="Unassembled WGS sequence"/>
</dbReference>
<comment type="function">
    <text evidence="8">ATPase component of the INO80 complex which remodels chromatin by shifting nucleosomes and is involved in DNA repair.</text>
</comment>
<keyword evidence="3 8" id="KW-0227">DNA damage</keyword>
<comment type="subunit">
    <text evidence="8">Component of the INO80 chromatin-remodeling complex.</text>
</comment>
<dbReference type="PANTHER" id="PTHR45685:SF2">
    <property type="entry name" value="CHROMATIN-REMODELING ATPASE INO80"/>
    <property type="match status" value="1"/>
</dbReference>
<keyword evidence="13" id="KW-0347">Helicase</keyword>
<evidence type="ECO:0000256" key="3">
    <source>
        <dbReference type="ARBA" id="ARBA00022763"/>
    </source>
</evidence>
<comment type="domain">
    <text evidence="8">The DBINO region is involved in binding to DNA.</text>
</comment>
<reference evidence="13 14" key="1">
    <citation type="submission" date="2021-06" db="EMBL/GenBank/DDBJ databases">
        <authorList>
            <person name="Palmer J.M."/>
        </authorList>
    </citation>
    <scope>NUCLEOTIDE SEQUENCE [LARGE SCALE GENOMIC DNA]</scope>
    <source>
        <strain evidence="13 14">CL_MEX2019</strain>
        <tissue evidence="13">Muscle</tissue>
    </source>
</reference>
<dbReference type="InterPro" id="IPR014001">
    <property type="entry name" value="Helicase_ATP-bd"/>
</dbReference>
<evidence type="ECO:0000256" key="1">
    <source>
        <dbReference type="ARBA" id="ARBA00004123"/>
    </source>
</evidence>
<dbReference type="InterPro" id="IPR027417">
    <property type="entry name" value="P-loop_NTPase"/>
</dbReference>
<evidence type="ECO:0000313" key="14">
    <source>
        <dbReference type="Proteomes" id="UP001352852"/>
    </source>
</evidence>
<keyword evidence="8" id="KW-0378">Hydrolase</keyword>
<evidence type="ECO:0000256" key="2">
    <source>
        <dbReference type="ARBA" id="ARBA00022741"/>
    </source>
</evidence>
<proteinExistence type="inferred from homology"/>
<comment type="subcellular location">
    <subcellularLocation>
        <location evidence="1 8">Nucleus</location>
    </subcellularLocation>
</comment>
<accession>A0ABU7F599</accession>
<feature type="domain" description="DBINO" evidence="12">
    <location>
        <begin position="336"/>
        <end position="461"/>
    </location>
</feature>
<comment type="catalytic activity">
    <reaction evidence="8">
        <text>ATP + H2O = ADP + phosphate + H(+)</text>
        <dbReference type="Rhea" id="RHEA:13065"/>
        <dbReference type="ChEBI" id="CHEBI:15377"/>
        <dbReference type="ChEBI" id="CHEBI:15378"/>
        <dbReference type="ChEBI" id="CHEBI:30616"/>
        <dbReference type="ChEBI" id="CHEBI:43474"/>
        <dbReference type="ChEBI" id="CHEBI:456216"/>
    </reaction>
</comment>
<keyword evidence="9" id="KW-0175">Coiled coil</keyword>
<evidence type="ECO:0000256" key="10">
    <source>
        <dbReference type="SAM" id="MobiDB-lite"/>
    </source>
</evidence>
<feature type="domain" description="Helicase ATP-binding" evidence="11">
    <location>
        <begin position="593"/>
        <end position="725"/>
    </location>
</feature>
<protein>
    <recommendedName>
        <fullName evidence="8">Chromatin-remodeling ATPase INO80</fullName>
        <ecNumber evidence="8">3.6.4.-</ecNumber>
    </recommendedName>
</protein>
<evidence type="ECO:0000313" key="13">
    <source>
        <dbReference type="EMBL" id="MED6294618.1"/>
    </source>
</evidence>
<comment type="caution">
    <text evidence="13">The sequence shown here is derived from an EMBL/GenBank/DDBJ whole genome shotgun (WGS) entry which is preliminary data.</text>
</comment>
<dbReference type="SUPFAM" id="SSF52540">
    <property type="entry name" value="P-loop containing nucleoside triphosphate hydrolases"/>
    <property type="match status" value="1"/>
</dbReference>
<keyword evidence="2" id="KW-0547">Nucleotide-binding</keyword>
<keyword evidence="6 8" id="KW-0234">DNA repair</keyword>
<keyword evidence="4 8" id="KW-0067">ATP-binding</keyword>
<organism evidence="13 14">
    <name type="scientific">Characodon lateralis</name>
    <dbReference type="NCBI Taxonomy" id="208331"/>
    <lineage>
        <taxon>Eukaryota</taxon>
        <taxon>Metazoa</taxon>
        <taxon>Chordata</taxon>
        <taxon>Craniata</taxon>
        <taxon>Vertebrata</taxon>
        <taxon>Euteleostomi</taxon>
        <taxon>Actinopterygii</taxon>
        <taxon>Neopterygii</taxon>
        <taxon>Teleostei</taxon>
        <taxon>Neoteleostei</taxon>
        <taxon>Acanthomorphata</taxon>
        <taxon>Ovalentaria</taxon>
        <taxon>Atherinomorphae</taxon>
        <taxon>Cyprinodontiformes</taxon>
        <taxon>Goodeidae</taxon>
        <taxon>Characodon</taxon>
    </lineage>
</organism>
<comment type="similarity">
    <text evidence="8">Belongs to the SNF2/RAD54 helicase family.</text>
</comment>
<evidence type="ECO:0000256" key="4">
    <source>
        <dbReference type="ARBA" id="ARBA00022840"/>
    </source>
</evidence>
<evidence type="ECO:0000256" key="8">
    <source>
        <dbReference type="RuleBase" id="RU368001"/>
    </source>
</evidence>
<feature type="non-terminal residue" evidence="13">
    <location>
        <position position="1"/>
    </location>
</feature>
<evidence type="ECO:0000256" key="6">
    <source>
        <dbReference type="ARBA" id="ARBA00023204"/>
    </source>
</evidence>
<evidence type="ECO:0000256" key="5">
    <source>
        <dbReference type="ARBA" id="ARBA00023125"/>
    </source>
</evidence>
<sequence>TESGRLSAAAADSKLTDSLGASNRHFGVTESRVGSSDERDRRGHTGLRLFHLERFCLVGRRSQCCMASGQVGRQEGESPGVSCLAKPLYLQRLERSLKLDSFLRQTAAIFNRDISDDSDDSDGSLGAGLSLDASNQHTALSVKSEPSEQEDGLSDSKPLNGVLLGKDQKADKTNLYNFSKLKKNRKWLKTILLSDDTTDSDAESDDANFSLSREELHDMLRLHRYNRQHQNKFYSDRELYQYQYYSTGLLSSNDPFYEQQRHLLGTKKKKIKDEKKFKAKLKKVKKKKKRGEGEFLDEECPYITKVFAKFSHDAALPMVKKKHLTIEQLNARRRKVWLTIAKKEIPKSFKQKSSAKNVVLTNAKKLAHQCMREVRRAAIQAQKNCKETLPRARRLTKEMMLYWKKYDKVEKEHRKRAEKEALEQRKLDEEMREAKRQQRKLNFLITQTELYAHFMSGKASMGAPGGDTTQEDILRKLEDNSAQRQIDVGGGVMVNVGQEDYDSEYYKSQALRNAREAYQIHQERTRMFDEEAKDSRCASLHVAGSLSSGLASGFGESYSLSNPSIQAGEDIPQPTIFNGKLKGYQLKGMNWLANLYEQGINGILADEMGLGKTVQSIALLAHLAERDNIWGPFLIISPASTLNNWHQEFSRFVPKFKVLPYWGNPHDRKVIRKFWSQKTLYTQNAPFHVVITSYQLVVQDVKYFQRVKWQYMVLDEAQALKSSSR</sequence>
<dbReference type="Pfam" id="PF13892">
    <property type="entry name" value="DBINO"/>
    <property type="match status" value="1"/>
</dbReference>
<feature type="coiled-coil region" evidence="9">
    <location>
        <begin position="417"/>
        <end position="447"/>
    </location>
</feature>
<keyword evidence="7" id="KW-0539">Nucleus</keyword>
<dbReference type="EC" id="3.6.4.-" evidence="8"/>
<dbReference type="Pfam" id="PF00176">
    <property type="entry name" value="SNF2-rel_dom"/>
    <property type="match status" value="1"/>
</dbReference>
<dbReference type="InterPro" id="IPR050520">
    <property type="entry name" value="INO80/SWR1_helicase"/>
</dbReference>
<dbReference type="EMBL" id="JAHUTJ010076161">
    <property type="protein sequence ID" value="MED6294618.1"/>
    <property type="molecule type" value="Genomic_DNA"/>
</dbReference>
<feature type="region of interest" description="Disordered" evidence="10">
    <location>
        <begin position="137"/>
        <end position="164"/>
    </location>
</feature>
<keyword evidence="14" id="KW-1185">Reference proteome</keyword>
<dbReference type="PROSITE" id="PS51413">
    <property type="entry name" value="DBINO"/>
    <property type="match status" value="1"/>
</dbReference>
<dbReference type="PANTHER" id="PTHR45685">
    <property type="entry name" value="HELICASE SRCAP-RELATED"/>
    <property type="match status" value="1"/>
</dbReference>